<evidence type="ECO:0000256" key="3">
    <source>
        <dbReference type="ARBA" id="ARBA00023274"/>
    </source>
</evidence>
<dbReference type="STRING" id="65393.PCC7424_1211"/>
<dbReference type="PANTHER" id="PTHR10724:SF7">
    <property type="entry name" value="SMALL RIBOSOMAL SUBUNIT PROTEIN BS1C"/>
    <property type="match status" value="1"/>
</dbReference>
<proteinExistence type="inferred from homology"/>
<comment type="similarity">
    <text evidence="1">Belongs to the bacterial ribosomal protein bS1 family.</text>
</comment>
<protein>
    <submittedName>
        <fullName evidence="5">RNA binding S1 domain protein</fullName>
    </submittedName>
</protein>
<dbReference type="InterPro" id="IPR050437">
    <property type="entry name" value="Ribos_protein_bS1-like"/>
</dbReference>
<feature type="domain" description="S1 motif" evidence="4">
    <location>
        <begin position="18"/>
        <end position="87"/>
    </location>
</feature>
<dbReference type="CDD" id="cd04465">
    <property type="entry name" value="S1_RPS1_repeat_ec2_hs2"/>
    <property type="match status" value="1"/>
</dbReference>
<keyword evidence="3" id="KW-0687">Ribonucleoprotein</keyword>
<dbReference type="PROSITE" id="PS50126">
    <property type="entry name" value="S1"/>
    <property type="match status" value="3"/>
</dbReference>
<dbReference type="Gene3D" id="2.40.50.140">
    <property type="entry name" value="Nucleic acid-binding proteins"/>
    <property type="match status" value="3"/>
</dbReference>
<evidence type="ECO:0000313" key="6">
    <source>
        <dbReference type="Proteomes" id="UP000002384"/>
    </source>
</evidence>
<dbReference type="GO" id="GO:0003729">
    <property type="term" value="F:mRNA binding"/>
    <property type="evidence" value="ECO:0007669"/>
    <property type="project" value="TreeGrafter"/>
</dbReference>
<organism evidence="5 6">
    <name type="scientific">Gloeothece citriformis (strain PCC 7424)</name>
    <name type="common">Cyanothece sp. (strain PCC 7424)</name>
    <dbReference type="NCBI Taxonomy" id="65393"/>
    <lineage>
        <taxon>Bacteria</taxon>
        <taxon>Bacillati</taxon>
        <taxon>Cyanobacteriota</taxon>
        <taxon>Cyanophyceae</taxon>
        <taxon>Oscillatoriophycideae</taxon>
        <taxon>Chroococcales</taxon>
        <taxon>Aphanothecaceae</taxon>
        <taxon>Gloeothece</taxon>
        <taxon>Gloeothece citriformis</taxon>
    </lineage>
</organism>
<dbReference type="SMART" id="SM00316">
    <property type="entry name" value="S1"/>
    <property type="match status" value="3"/>
</dbReference>
<dbReference type="AlphaFoldDB" id="B7K791"/>
<dbReference type="InterPro" id="IPR035104">
    <property type="entry name" value="Ribosomal_protein_S1-like"/>
</dbReference>
<dbReference type="KEGG" id="cyc:PCC7424_1211"/>
<sequence length="284" mass="31394">MDDFAQALEQFNYNFEKGQIVRGKVIQYTSDGAYVEIGGKSPGFVPLREASIEPVTNLNDYLPLDQEQDFLIISSADAEGQLILSRRQLIIKQAWNQVKEIAESGTSVQMRVTGINRGGVTGEVEGLRGFIPRSHLVEKEDLDSLVGQSITANFIQVDPDNNKLVLSQRQLVRAAAMSQLTIGTLVEGKVAKIQPYGVFVDINGATGLLHITQVSGVHIDALTTIFKIGQTIKVMIVEIDEYKNRIALSTKVLESYPGEIVEKFDEVMANAEERVEQAREKLSQ</sequence>
<feature type="domain" description="S1 motif" evidence="4">
    <location>
        <begin position="183"/>
        <end position="251"/>
    </location>
</feature>
<evidence type="ECO:0000256" key="1">
    <source>
        <dbReference type="ARBA" id="ARBA00006767"/>
    </source>
</evidence>
<keyword evidence="6" id="KW-1185">Reference proteome</keyword>
<dbReference type="Pfam" id="PF00575">
    <property type="entry name" value="S1"/>
    <property type="match status" value="3"/>
</dbReference>
<name>B7K791_GLOC7</name>
<gene>
    <name evidence="5" type="ordered locus">PCC7424_1211</name>
</gene>
<evidence type="ECO:0000259" key="4">
    <source>
        <dbReference type="PROSITE" id="PS50126"/>
    </source>
</evidence>
<accession>B7K791</accession>
<feature type="domain" description="S1 motif" evidence="4">
    <location>
        <begin position="105"/>
        <end position="169"/>
    </location>
</feature>
<dbReference type="SUPFAM" id="SSF50249">
    <property type="entry name" value="Nucleic acid-binding proteins"/>
    <property type="match status" value="3"/>
</dbReference>
<reference evidence="6" key="1">
    <citation type="journal article" date="2011" name="MBio">
        <title>Novel metabolic attributes of the genus Cyanothece, comprising a group of unicellular nitrogen-fixing Cyanobacteria.</title>
        <authorList>
            <person name="Bandyopadhyay A."/>
            <person name="Elvitigala T."/>
            <person name="Welsh E."/>
            <person name="Stockel J."/>
            <person name="Liberton M."/>
            <person name="Min H."/>
            <person name="Sherman L.A."/>
            <person name="Pakrasi H.B."/>
        </authorList>
    </citation>
    <scope>NUCLEOTIDE SEQUENCE [LARGE SCALE GENOMIC DNA]</scope>
    <source>
        <strain evidence="6">PCC 7424</strain>
    </source>
</reference>
<dbReference type="Proteomes" id="UP000002384">
    <property type="component" value="Chromosome"/>
</dbReference>
<dbReference type="HOGENOM" id="CLU_015805_0_1_3"/>
<dbReference type="GO" id="GO:0006412">
    <property type="term" value="P:translation"/>
    <property type="evidence" value="ECO:0007669"/>
    <property type="project" value="TreeGrafter"/>
</dbReference>
<evidence type="ECO:0000313" key="5">
    <source>
        <dbReference type="EMBL" id="ACK69659.1"/>
    </source>
</evidence>
<dbReference type="GO" id="GO:1990904">
    <property type="term" value="C:ribonucleoprotein complex"/>
    <property type="evidence" value="ECO:0007669"/>
    <property type="project" value="UniProtKB-KW"/>
</dbReference>
<dbReference type="PRINTS" id="PR00681">
    <property type="entry name" value="RIBOSOMALS1"/>
</dbReference>
<dbReference type="CDD" id="cd05687">
    <property type="entry name" value="S1_RPS1_repeat_ec1_hs1"/>
    <property type="match status" value="1"/>
</dbReference>
<dbReference type="InterPro" id="IPR012340">
    <property type="entry name" value="NA-bd_OB-fold"/>
</dbReference>
<dbReference type="PANTHER" id="PTHR10724">
    <property type="entry name" value="30S RIBOSOMAL PROTEIN S1"/>
    <property type="match status" value="1"/>
</dbReference>
<dbReference type="EMBL" id="CP001291">
    <property type="protein sequence ID" value="ACK69659.1"/>
    <property type="molecule type" value="Genomic_DNA"/>
</dbReference>
<dbReference type="InterPro" id="IPR003029">
    <property type="entry name" value="S1_domain"/>
</dbReference>
<keyword evidence="2" id="KW-0689">Ribosomal protein</keyword>
<dbReference type="eggNOG" id="COG0539">
    <property type="taxonomic scope" value="Bacteria"/>
</dbReference>
<dbReference type="GO" id="GO:0003735">
    <property type="term" value="F:structural constituent of ribosome"/>
    <property type="evidence" value="ECO:0007669"/>
    <property type="project" value="TreeGrafter"/>
</dbReference>
<dbReference type="GO" id="GO:0005840">
    <property type="term" value="C:ribosome"/>
    <property type="evidence" value="ECO:0007669"/>
    <property type="project" value="UniProtKB-KW"/>
</dbReference>
<evidence type="ECO:0000256" key="2">
    <source>
        <dbReference type="ARBA" id="ARBA00022980"/>
    </source>
</evidence>